<feature type="coiled-coil region" evidence="1">
    <location>
        <begin position="26"/>
        <end position="53"/>
    </location>
</feature>
<feature type="transmembrane region" description="Helical" evidence="2">
    <location>
        <begin position="6"/>
        <end position="27"/>
    </location>
</feature>
<protein>
    <submittedName>
        <fullName evidence="4">Histidine kinase</fullName>
    </submittedName>
</protein>
<gene>
    <name evidence="4" type="ORF">IC231_09670</name>
</gene>
<dbReference type="SUPFAM" id="SSF55874">
    <property type="entry name" value="ATPase domain of HSP90 chaperone/DNA topoisomerase II/histidine kinase"/>
    <property type="match status" value="1"/>
</dbReference>
<evidence type="ECO:0000313" key="5">
    <source>
        <dbReference type="Proteomes" id="UP000642468"/>
    </source>
</evidence>
<keyword evidence="2" id="KW-1133">Transmembrane helix</keyword>
<dbReference type="Proteomes" id="UP000642468">
    <property type="component" value="Unassembled WGS sequence"/>
</dbReference>
<proteinExistence type="predicted"/>
<dbReference type="InterPro" id="IPR050640">
    <property type="entry name" value="Bact_2-comp_sensor_kinase"/>
</dbReference>
<name>A0ABR8JKI3_9BACT</name>
<dbReference type="GO" id="GO:0016301">
    <property type="term" value="F:kinase activity"/>
    <property type="evidence" value="ECO:0007669"/>
    <property type="project" value="UniProtKB-KW"/>
</dbReference>
<comment type="caution">
    <text evidence="4">The sequence shown here is derived from an EMBL/GenBank/DDBJ whole genome shotgun (WGS) entry which is preliminary data.</text>
</comment>
<sequence>MFWSLVIWRGVQFLGYSFTYAYAVYAISMQKQLRLHEQQLRNQEQQLHQQERGLLEADIAFLKSQINPHFLFNSLNFLYAQVYPLSEPTAKSVLLLSDIMRYALNEGGEQGKVMLDKEIQHLRNYVALNQLRFDHQLQVKFEVQGSTRFLLILPLVLITFVENCFKHGELFDAAHPVLVQVRVQENQLTFFTSNRKHGGPVEHSTGIGLENTRRRLAAIYPGRHQLTIHDTPDTYATHLTLTL</sequence>
<accession>A0ABR8JKI3</accession>
<keyword evidence="2" id="KW-0472">Membrane</keyword>
<evidence type="ECO:0000256" key="1">
    <source>
        <dbReference type="SAM" id="Coils"/>
    </source>
</evidence>
<evidence type="ECO:0000259" key="3">
    <source>
        <dbReference type="Pfam" id="PF06580"/>
    </source>
</evidence>
<keyword evidence="1" id="KW-0175">Coiled coil</keyword>
<keyword evidence="4" id="KW-0808">Transferase</keyword>
<dbReference type="EMBL" id="JACWZZ010000002">
    <property type="protein sequence ID" value="MBD2715304.1"/>
    <property type="molecule type" value="Genomic_DNA"/>
</dbReference>
<evidence type="ECO:0000313" key="4">
    <source>
        <dbReference type="EMBL" id="MBD2715304.1"/>
    </source>
</evidence>
<dbReference type="PANTHER" id="PTHR34220">
    <property type="entry name" value="SENSOR HISTIDINE KINASE YPDA"/>
    <property type="match status" value="1"/>
</dbReference>
<keyword evidence="5" id="KW-1185">Reference proteome</keyword>
<dbReference type="InterPro" id="IPR010559">
    <property type="entry name" value="Sig_transdc_His_kin_internal"/>
</dbReference>
<dbReference type="Pfam" id="PF06580">
    <property type="entry name" value="His_kinase"/>
    <property type="match status" value="1"/>
</dbReference>
<feature type="domain" description="Signal transduction histidine kinase internal region" evidence="3">
    <location>
        <begin position="58"/>
        <end position="137"/>
    </location>
</feature>
<organism evidence="4 5">
    <name type="scientific">Hymenobacter duratus</name>
    <dbReference type="NCBI Taxonomy" id="2771356"/>
    <lineage>
        <taxon>Bacteria</taxon>
        <taxon>Pseudomonadati</taxon>
        <taxon>Bacteroidota</taxon>
        <taxon>Cytophagia</taxon>
        <taxon>Cytophagales</taxon>
        <taxon>Hymenobacteraceae</taxon>
        <taxon>Hymenobacter</taxon>
    </lineage>
</organism>
<dbReference type="RefSeq" id="WP_190784321.1">
    <property type="nucleotide sequence ID" value="NZ_JACWZZ010000002.1"/>
</dbReference>
<reference evidence="4 5" key="1">
    <citation type="submission" date="2020-09" db="EMBL/GenBank/DDBJ databases">
        <authorList>
            <person name="Kim M.K."/>
        </authorList>
    </citation>
    <scope>NUCLEOTIDE SEQUENCE [LARGE SCALE GENOMIC DNA]</scope>
    <source>
        <strain evidence="4 5">BT646</strain>
    </source>
</reference>
<dbReference type="Gene3D" id="3.30.565.10">
    <property type="entry name" value="Histidine kinase-like ATPase, C-terminal domain"/>
    <property type="match status" value="1"/>
</dbReference>
<evidence type="ECO:0000256" key="2">
    <source>
        <dbReference type="SAM" id="Phobius"/>
    </source>
</evidence>
<keyword evidence="4" id="KW-0418">Kinase</keyword>
<dbReference type="PANTHER" id="PTHR34220:SF7">
    <property type="entry name" value="SENSOR HISTIDINE KINASE YPDA"/>
    <property type="match status" value="1"/>
</dbReference>
<dbReference type="InterPro" id="IPR036890">
    <property type="entry name" value="HATPase_C_sf"/>
</dbReference>
<keyword evidence="2" id="KW-0812">Transmembrane</keyword>